<dbReference type="EMBL" id="ACGJ01002927">
    <property type="protein sequence ID" value="EES98445.1"/>
    <property type="molecule type" value="Genomic_DNA"/>
</dbReference>
<name>C6M008_GIAIB</name>
<feature type="region of interest" description="Disordered" evidence="1">
    <location>
        <begin position="166"/>
        <end position="192"/>
    </location>
</feature>
<organism evidence="2 3">
    <name type="scientific">Giardia intestinalis (strain ATCC 50581 / GS clone H7)</name>
    <name type="common">Giardia lamblia</name>
    <dbReference type="NCBI Taxonomy" id="598745"/>
    <lineage>
        <taxon>Eukaryota</taxon>
        <taxon>Metamonada</taxon>
        <taxon>Diplomonadida</taxon>
        <taxon>Hexamitidae</taxon>
        <taxon>Giardiinae</taxon>
        <taxon>Giardia</taxon>
    </lineage>
</organism>
<accession>C6M008</accession>
<protein>
    <submittedName>
        <fullName evidence="2">Uncharacterized protein</fullName>
    </submittedName>
</protein>
<feature type="compositionally biased region" description="Basic and acidic residues" evidence="1">
    <location>
        <begin position="168"/>
        <end position="186"/>
    </location>
</feature>
<evidence type="ECO:0000313" key="2">
    <source>
        <dbReference type="EMBL" id="EES98445.1"/>
    </source>
</evidence>
<evidence type="ECO:0000256" key="1">
    <source>
        <dbReference type="SAM" id="MobiDB-lite"/>
    </source>
</evidence>
<proteinExistence type="predicted"/>
<dbReference type="OrthoDB" id="10261745at2759"/>
<comment type="caution">
    <text evidence="2">The sequence shown here is derived from an EMBL/GenBank/DDBJ whole genome shotgun (WGS) entry which is preliminary data.</text>
</comment>
<dbReference type="VEuPathDB" id="GiardiaDB:GL50581_4394"/>
<gene>
    <name evidence="2" type="ORF">GL50581_4394</name>
</gene>
<dbReference type="AlphaFoldDB" id="C6M008"/>
<dbReference type="OMA" id="KYEDCWS"/>
<sequence length="217" mass="24853">MELVIEPVRYHRRQASAKQVYESSQQLEKTLYCADRLNTSRTVRSFATIRFPEDTKDKNSTCIVLTAKQTSASASYDDIWDSFSDTCTNSAVSEHIEWTEEHTQVNGDPQLTAVPTVINVQLPFSECSRANKGAVEQSVQPRVYQKRYLPTSTILSPAYSFRNRRRPEHVPFNKVEPSRPKREESISHTQPSHSVDVAIAWHKHGKHIEPVLHIDTY</sequence>
<evidence type="ECO:0000313" key="3">
    <source>
        <dbReference type="Proteomes" id="UP000002488"/>
    </source>
</evidence>
<dbReference type="Proteomes" id="UP000002488">
    <property type="component" value="Unassembled WGS sequence"/>
</dbReference>
<reference evidence="2 3" key="1">
    <citation type="journal article" date="2009" name="PLoS Pathog.">
        <title>Draft genome sequencing of giardia intestinalis assemblage B isolate GS: is human giardiasis caused by two different species?</title>
        <authorList>
            <person name="Franzen O."/>
            <person name="Jerlstrom-Hultqvist J."/>
            <person name="Castro E."/>
            <person name="Sherwood E."/>
            <person name="Ankarklev J."/>
            <person name="Reiner D.S."/>
            <person name="Palm D."/>
            <person name="Andersson J.O."/>
            <person name="Andersson B."/>
            <person name="Svard S.G."/>
        </authorList>
    </citation>
    <scope>NUCLEOTIDE SEQUENCE [LARGE SCALE GENOMIC DNA]</scope>
    <source>
        <strain evidence="3">ATCC 50581 / GS clone H7</strain>
    </source>
</reference>